<dbReference type="AlphaFoldDB" id="A0A7I8D1M3"/>
<dbReference type="KEGG" id="sman:C12CBH8_13470"/>
<evidence type="ECO:0000313" key="2">
    <source>
        <dbReference type="Proteomes" id="UP000593890"/>
    </source>
</evidence>
<gene>
    <name evidence="1" type="ORF">C12CBH8_13470</name>
</gene>
<accession>A0A7I8D1M3</accession>
<proteinExistence type="predicted"/>
<evidence type="ECO:0000313" key="1">
    <source>
        <dbReference type="EMBL" id="BCI60708.1"/>
    </source>
</evidence>
<sequence>MNNICIYDFVTKFNKSELRKRMVPQEVVSGWPCIQKVGKTLCITIPYYSRLLGREKTALYPLFCSVTLPLGNPDRVLDFTIYPYQKEWRDLDYTKPAGYFKHEALADVKTKEEYEALCKELYGYYDKMVEAILNKRPFQEEKEMIALFSRLMEPGHYSQYLRINKKFYAYFCHL</sequence>
<dbReference type="RefSeq" id="WP_215532849.1">
    <property type="nucleotide sequence ID" value="NZ_AP023321.1"/>
</dbReference>
<dbReference type="EMBL" id="AP023321">
    <property type="protein sequence ID" value="BCI60708.1"/>
    <property type="molecule type" value="Genomic_DNA"/>
</dbReference>
<name>A0A7I8D1M3_9FIRM</name>
<keyword evidence="2" id="KW-1185">Reference proteome</keyword>
<protein>
    <submittedName>
        <fullName evidence="1">Uncharacterized protein</fullName>
    </submittedName>
</protein>
<reference evidence="2" key="1">
    <citation type="submission" date="2020-07" db="EMBL/GenBank/DDBJ databases">
        <title>Complete genome sequencing of Clostridia bacterium strain 12CBH8.</title>
        <authorList>
            <person name="Sakamoto M."/>
            <person name="Murakami T."/>
            <person name="Mori H."/>
        </authorList>
    </citation>
    <scope>NUCLEOTIDE SEQUENCE [LARGE SCALE GENOMIC DNA]</scope>
    <source>
        <strain evidence="2">12CBH8</strain>
    </source>
</reference>
<organism evidence="1 2">
    <name type="scientific">Solibaculum mannosilyticum</name>
    <dbReference type="NCBI Taxonomy" id="2780922"/>
    <lineage>
        <taxon>Bacteria</taxon>
        <taxon>Bacillati</taxon>
        <taxon>Bacillota</taxon>
        <taxon>Clostridia</taxon>
        <taxon>Eubacteriales</taxon>
        <taxon>Oscillospiraceae</taxon>
        <taxon>Solibaculum</taxon>
    </lineage>
</organism>
<dbReference type="Proteomes" id="UP000593890">
    <property type="component" value="Chromosome"/>
</dbReference>